<organism evidence="1 2">
    <name type="scientific">Paraburkholderia dioscoreae</name>
    <dbReference type="NCBI Taxonomy" id="2604047"/>
    <lineage>
        <taxon>Bacteria</taxon>
        <taxon>Pseudomonadati</taxon>
        <taxon>Pseudomonadota</taxon>
        <taxon>Betaproteobacteria</taxon>
        <taxon>Burkholderiales</taxon>
        <taxon>Burkholderiaceae</taxon>
        <taxon>Paraburkholderia</taxon>
    </lineage>
</organism>
<reference evidence="1 2" key="1">
    <citation type="submission" date="2019-08" db="EMBL/GenBank/DDBJ databases">
        <authorList>
            <person name="Herpell B J."/>
        </authorList>
    </citation>
    <scope>NUCLEOTIDE SEQUENCE [LARGE SCALE GENOMIC DNA]</scope>
    <source>
        <strain evidence="2">Msb3</strain>
    </source>
</reference>
<evidence type="ECO:0000313" key="2">
    <source>
        <dbReference type="Proteomes" id="UP000325811"/>
    </source>
</evidence>
<sequence length="43" mass="4704">MQQSALIEVDRQHLIYPGIGYRAHEACGVTIIESGHGVDTPLK</sequence>
<gene>
    <name evidence="1" type="ORF">PDMSB3_2117</name>
</gene>
<keyword evidence="2" id="KW-1185">Reference proteome</keyword>
<evidence type="ECO:0000313" key="1">
    <source>
        <dbReference type="EMBL" id="VVD33401.1"/>
    </source>
</evidence>
<protein>
    <submittedName>
        <fullName evidence="1">Uncharacterized protein</fullName>
    </submittedName>
</protein>
<dbReference type="Proteomes" id="UP000325811">
    <property type="component" value="Chromosome II"/>
</dbReference>
<dbReference type="EMBL" id="LR699554">
    <property type="protein sequence ID" value="VVD33401.1"/>
    <property type="molecule type" value="Genomic_DNA"/>
</dbReference>
<dbReference type="RefSeq" id="WP_268738022.1">
    <property type="nucleotide sequence ID" value="NZ_LR699554.1"/>
</dbReference>
<accession>A0A5Q4ZLQ4</accession>
<dbReference type="KEGG" id="pdio:PDMSB3_2117.1"/>
<proteinExistence type="predicted"/>
<name>A0A5Q4ZLQ4_9BURK</name>
<dbReference type="AlphaFoldDB" id="A0A5Q4ZLQ4"/>